<feature type="compositionally biased region" description="Basic and acidic residues" evidence="9">
    <location>
        <begin position="183"/>
        <end position="192"/>
    </location>
</feature>
<accession>A0AAU9LKC7</accession>
<dbReference type="GO" id="GO:0008270">
    <property type="term" value="F:zinc ion binding"/>
    <property type="evidence" value="ECO:0007669"/>
    <property type="project" value="UniProtKB-KW"/>
</dbReference>
<evidence type="ECO:0000256" key="3">
    <source>
        <dbReference type="ARBA" id="ARBA00022679"/>
    </source>
</evidence>
<keyword evidence="5 8" id="KW-0863">Zinc-finger</keyword>
<comment type="caution">
    <text evidence="11">The sequence shown here is derived from an EMBL/GenBank/DDBJ whole genome shotgun (WGS) entry which is preliminary data.</text>
</comment>
<keyword evidence="12" id="KW-1185">Reference proteome</keyword>
<keyword evidence="4" id="KW-0479">Metal-binding</keyword>
<name>A0AAU9LKC7_9ASTR</name>
<dbReference type="CDD" id="cd23116">
    <property type="entry name" value="RING-H2_AIRP1-like"/>
    <property type="match status" value="1"/>
</dbReference>
<dbReference type="EMBL" id="CAKMRJ010000001">
    <property type="protein sequence ID" value="CAH1414822.1"/>
    <property type="molecule type" value="Genomic_DNA"/>
</dbReference>
<evidence type="ECO:0000256" key="2">
    <source>
        <dbReference type="ARBA" id="ARBA00012483"/>
    </source>
</evidence>
<dbReference type="Gene3D" id="3.30.40.10">
    <property type="entry name" value="Zinc/RING finger domain, C3HC4 (zinc finger)"/>
    <property type="match status" value="1"/>
</dbReference>
<proteinExistence type="predicted"/>
<dbReference type="EC" id="2.3.2.27" evidence="2"/>
<organism evidence="11 12">
    <name type="scientific">Lactuca virosa</name>
    <dbReference type="NCBI Taxonomy" id="75947"/>
    <lineage>
        <taxon>Eukaryota</taxon>
        <taxon>Viridiplantae</taxon>
        <taxon>Streptophyta</taxon>
        <taxon>Embryophyta</taxon>
        <taxon>Tracheophyta</taxon>
        <taxon>Spermatophyta</taxon>
        <taxon>Magnoliopsida</taxon>
        <taxon>eudicotyledons</taxon>
        <taxon>Gunneridae</taxon>
        <taxon>Pentapetalae</taxon>
        <taxon>asterids</taxon>
        <taxon>campanulids</taxon>
        <taxon>Asterales</taxon>
        <taxon>Asteraceae</taxon>
        <taxon>Cichorioideae</taxon>
        <taxon>Cichorieae</taxon>
        <taxon>Lactucinae</taxon>
        <taxon>Lactuca</taxon>
    </lineage>
</organism>
<sequence>MEKNIFMKISKIIPVDSVSPLRRFSEKHCLRIARDCCKAAALDWRHDPQVQASRLHNQALKINNQSIELLEPGSVIFEMNSICCCQCGDDLEEFPTNAIYRHCLCLRFFFHQLFSGYGALFQRIEGLPVSSPIQGTASSSVGFTLPTSLNDEIHSSTRPLPYESDHRFSRLQRGLVSRREKSMTHFQEDSQALRRSMSSSESLEKVKVPEGVPYEQSSDNEDVCPTCLEEYTLENPKIVTQCTHHFHLGCIYEWMERSDTCPMCGKVMEFCESP</sequence>
<evidence type="ECO:0000313" key="11">
    <source>
        <dbReference type="EMBL" id="CAH1414822.1"/>
    </source>
</evidence>
<evidence type="ECO:0000259" key="10">
    <source>
        <dbReference type="PROSITE" id="PS50089"/>
    </source>
</evidence>
<dbReference type="InterPro" id="IPR001841">
    <property type="entry name" value="Znf_RING"/>
</dbReference>
<dbReference type="SMART" id="SM00184">
    <property type="entry name" value="RING"/>
    <property type="match status" value="1"/>
</dbReference>
<dbReference type="PROSITE" id="PS50089">
    <property type="entry name" value="ZF_RING_2"/>
    <property type="match status" value="1"/>
</dbReference>
<dbReference type="InterPro" id="IPR013083">
    <property type="entry name" value="Znf_RING/FYVE/PHD"/>
</dbReference>
<reference evidence="11 12" key="1">
    <citation type="submission" date="2022-01" db="EMBL/GenBank/DDBJ databases">
        <authorList>
            <person name="Xiong W."/>
            <person name="Schranz E."/>
        </authorList>
    </citation>
    <scope>NUCLEOTIDE SEQUENCE [LARGE SCALE GENOMIC DNA]</scope>
</reference>
<dbReference type="SUPFAM" id="SSF57850">
    <property type="entry name" value="RING/U-box"/>
    <property type="match status" value="1"/>
</dbReference>
<comment type="catalytic activity">
    <reaction evidence="1">
        <text>S-ubiquitinyl-[E2 ubiquitin-conjugating enzyme]-L-cysteine + [acceptor protein]-L-lysine = [E2 ubiquitin-conjugating enzyme]-L-cysteine + N(6)-ubiquitinyl-[acceptor protein]-L-lysine.</text>
        <dbReference type="EC" id="2.3.2.27"/>
    </reaction>
</comment>
<evidence type="ECO:0000256" key="4">
    <source>
        <dbReference type="ARBA" id="ARBA00022723"/>
    </source>
</evidence>
<dbReference type="Pfam" id="PF13639">
    <property type="entry name" value="zf-RING_2"/>
    <property type="match status" value="1"/>
</dbReference>
<evidence type="ECO:0000256" key="9">
    <source>
        <dbReference type="SAM" id="MobiDB-lite"/>
    </source>
</evidence>
<keyword evidence="6" id="KW-0833">Ubl conjugation pathway</keyword>
<evidence type="ECO:0000256" key="1">
    <source>
        <dbReference type="ARBA" id="ARBA00000900"/>
    </source>
</evidence>
<feature type="domain" description="RING-type" evidence="10">
    <location>
        <begin position="224"/>
        <end position="264"/>
    </location>
</feature>
<dbReference type="AlphaFoldDB" id="A0AAU9LKC7"/>
<dbReference type="PANTHER" id="PTHR46463">
    <property type="entry name" value="ZINC FINGER, RING/FYVE/PHD-TYPE"/>
    <property type="match status" value="1"/>
</dbReference>
<dbReference type="GO" id="GO:0061630">
    <property type="term" value="F:ubiquitin protein ligase activity"/>
    <property type="evidence" value="ECO:0007669"/>
    <property type="project" value="UniProtKB-EC"/>
</dbReference>
<protein>
    <recommendedName>
        <fullName evidence="2">RING-type E3 ubiquitin transferase</fullName>
        <ecNumber evidence="2">2.3.2.27</ecNumber>
    </recommendedName>
</protein>
<dbReference type="Proteomes" id="UP001157418">
    <property type="component" value="Unassembled WGS sequence"/>
</dbReference>
<evidence type="ECO:0000256" key="6">
    <source>
        <dbReference type="ARBA" id="ARBA00022786"/>
    </source>
</evidence>
<dbReference type="PANTHER" id="PTHR46463:SF10">
    <property type="entry name" value="OS01G0926200 PROTEIN"/>
    <property type="match status" value="1"/>
</dbReference>
<keyword evidence="3" id="KW-0808">Transferase</keyword>
<evidence type="ECO:0000256" key="5">
    <source>
        <dbReference type="ARBA" id="ARBA00022771"/>
    </source>
</evidence>
<gene>
    <name evidence="11" type="ORF">LVIROSA_LOCUS2713</name>
</gene>
<evidence type="ECO:0000256" key="7">
    <source>
        <dbReference type="ARBA" id="ARBA00022833"/>
    </source>
</evidence>
<keyword evidence="7" id="KW-0862">Zinc</keyword>
<evidence type="ECO:0000313" key="12">
    <source>
        <dbReference type="Proteomes" id="UP001157418"/>
    </source>
</evidence>
<evidence type="ECO:0000256" key="8">
    <source>
        <dbReference type="PROSITE-ProRule" id="PRU00175"/>
    </source>
</evidence>
<feature type="region of interest" description="Disordered" evidence="9">
    <location>
        <begin position="183"/>
        <end position="207"/>
    </location>
</feature>